<keyword evidence="1" id="KW-0812">Transmembrane</keyword>
<evidence type="ECO:0000313" key="3">
    <source>
        <dbReference type="Proteomes" id="UP001250214"/>
    </source>
</evidence>
<keyword evidence="1" id="KW-1133">Transmembrane helix</keyword>
<evidence type="ECO:0000313" key="2">
    <source>
        <dbReference type="EMBL" id="MDS1268795.1"/>
    </source>
</evidence>
<sequence>MTVLGRVSSRHRILSWGAAATTLVMVAVGIWFYQRSTTLDDADLQEIAGTAAEWLQVTPFPDRRPGPVAQAVSESLDRATARLDQPAVEVRTSAMDHHDDGALSGSWVYRMTYVYEVSQIDQEEPVVCITMSEDGERYHDGDFYFDTTINDSSCT</sequence>
<accession>A0ABU2H0G0</accession>
<dbReference type="RefSeq" id="WP_310910306.1">
    <property type="nucleotide sequence ID" value="NZ_JAVLVT010000001.1"/>
</dbReference>
<keyword evidence="3" id="KW-1185">Reference proteome</keyword>
<organism evidence="2 3">
    <name type="scientific">Lipingzhangella rawalii</name>
    <dbReference type="NCBI Taxonomy" id="2055835"/>
    <lineage>
        <taxon>Bacteria</taxon>
        <taxon>Bacillati</taxon>
        <taxon>Actinomycetota</taxon>
        <taxon>Actinomycetes</taxon>
        <taxon>Streptosporangiales</taxon>
        <taxon>Nocardiopsidaceae</taxon>
        <taxon>Lipingzhangella</taxon>
    </lineage>
</organism>
<gene>
    <name evidence="2" type="ORF">RIF23_00640</name>
</gene>
<dbReference type="EMBL" id="JAVLVT010000001">
    <property type="protein sequence ID" value="MDS1268795.1"/>
    <property type="molecule type" value="Genomic_DNA"/>
</dbReference>
<comment type="caution">
    <text evidence="2">The sequence shown here is derived from an EMBL/GenBank/DDBJ whole genome shotgun (WGS) entry which is preliminary data.</text>
</comment>
<feature type="transmembrane region" description="Helical" evidence="1">
    <location>
        <begin position="12"/>
        <end position="33"/>
    </location>
</feature>
<evidence type="ECO:0000256" key="1">
    <source>
        <dbReference type="SAM" id="Phobius"/>
    </source>
</evidence>
<name>A0ABU2H0G0_9ACTN</name>
<reference evidence="3" key="1">
    <citation type="submission" date="2023-07" db="EMBL/GenBank/DDBJ databases">
        <title>Novel species in the genus Lipingzhangella isolated from Sambhar Salt Lake.</title>
        <authorList>
            <person name="Jiya N."/>
            <person name="Kajale S."/>
            <person name="Sharma A."/>
        </authorList>
    </citation>
    <scope>NUCLEOTIDE SEQUENCE [LARGE SCALE GENOMIC DNA]</scope>
    <source>
        <strain evidence="3">LS1_29</strain>
    </source>
</reference>
<protein>
    <recommendedName>
        <fullName evidence="4">DUF3887 domain-containing protein</fullName>
    </recommendedName>
</protein>
<evidence type="ECO:0008006" key="4">
    <source>
        <dbReference type="Google" id="ProtNLM"/>
    </source>
</evidence>
<proteinExistence type="predicted"/>
<keyword evidence="1" id="KW-0472">Membrane</keyword>
<dbReference type="Proteomes" id="UP001250214">
    <property type="component" value="Unassembled WGS sequence"/>
</dbReference>